<protein>
    <submittedName>
        <fullName evidence="2">Alcohol dehydrogenase zinc-binding domain-containing protein</fullName>
    </submittedName>
</protein>
<evidence type="ECO:0000313" key="3">
    <source>
        <dbReference type="Proteomes" id="UP000239735"/>
    </source>
</evidence>
<dbReference type="GO" id="GO:0016491">
    <property type="term" value="F:oxidoreductase activity"/>
    <property type="evidence" value="ECO:0007669"/>
    <property type="project" value="InterPro"/>
</dbReference>
<dbReference type="AlphaFoldDB" id="A0A2N9L317"/>
<dbReference type="PANTHER" id="PTHR44013">
    <property type="entry name" value="ZINC-TYPE ALCOHOL DEHYDROGENASE-LIKE PROTEIN C16A3.02C"/>
    <property type="match status" value="1"/>
</dbReference>
<evidence type="ECO:0000313" key="2">
    <source>
        <dbReference type="EMBL" id="SPE17601.1"/>
    </source>
</evidence>
<dbReference type="Gene3D" id="3.40.50.720">
    <property type="entry name" value="NAD(P)-binding Rossmann-like Domain"/>
    <property type="match status" value="1"/>
</dbReference>
<dbReference type="Gene3D" id="3.90.180.10">
    <property type="entry name" value="Medium-chain alcohol dehydrogenases, catalytic domain"/>
    <property type="match status" value="1"/>
</dbReference>
<dbReference type="Pfam" id="PF13602">
    <property type="entry name" value="ADH_zinc_N_2"/>
    <property type="match status" value="1"/>
</dbReference>
<dbReference type="SUPFAM" id="SSF51735">
    <property type="entry name" value="NAD(P)-binding Rossmann-fold domains"/>
    <property type="match status" value="1"/>
</dbReference>
<dbReference type="OrthoDB" id="9792162at2"/>
<dbReference type="Pfam" id="PF08240">
    <property type="entry name" value="ADH_N"/>
    <property type="match status" value="1"/>
</dbReference>
<dbReference type="Proteomes" id="UP000239735">
    <property type="component" value="Unassembled WGS sequence"/>
</dbReference>
<proteinExistence type="predicted"/>
<dbReference type="PANTHER" id="PTHR44013:SF1">
    <property type="entry name" value="ZINC-TYPE ALCOHOL DEHYDROGENASE-LIKE PROTEIN C16A3.02C"/>
    <property type="match status" value="1"/>
</dbReference>
<feature type="domain" description="Enoyl reductase (ER)" evidence="1">
    <location>
        <begin position="10"/>
        <end position="321"/>
    </location>
</feature>
<dbReference type="InterPro" id="IPR011032">
    <property type="entry name" value="GroES-like_sf"/>
</dbReference>
<dbReference type="InterPro" id="IPR013154">
    <property type="entry name" value="ADH-like_N"/>
</dbReference>
<dbReference type="InterPro" id="IPR052733">
    <property type="entry name" value="Chloroplast_QOR"/>
</dbReference>
<dbReference type="SMART" id="SM00829">
    <property type="entry name" value="PKS_ER"/>
    <property type="match status" value="1"/>
</dbReference>
<dbReference type="SUPFAM" id="SSF50129">
    <property type="entry name" value="GroES-like"/>
    <property type="match status" value="1"/>
</dbReference>
<dbReference type="EMBL" id="OKRB01000010">
    <property type="protein sequence ID" value="SPE17601.1"/>
    <property type="molecule type" value="Genomic_DNA"/>
</dbReference>
<sequence>MQAVVYHRYGSPDVLEFQEIPRPTPAEDQVLIRVHAASVNPYDWHFLRGTPSFIRLFIGMRRPKFPRLGADVAGVIEAVGDKVAPFKPGDAVFGTAKGSFAEYACAAASQIAMKPQEISFERAACLPIAGITALQGVRDKGKVQTVQTVLINGAAGGVGTFAVQIAKSLGARVTGVCSSRNVELVRSIGADEVIDYTREDFARSGQHYDLLFDLVGNRSLADYLRAIKPRGTYISCGGGGPDRGTMELLAGMLRNAIRSRFVSQKMPGLLAKVNREDLAILADLVQSGTVIPVVDRTYSLHEIAEAVRHVESGHVRGKVVIAVA</sequence>
<reference evidence="3" key="1">
    <citation type="submission" date="2018-02" db="EMBL/GenBank/DDBJ databases">
        <authorList>
            <person name="Hausmann B."/>
        </authorList>
    </citation>
    <scope>NUCLEOTIDE SEQUENCE [LARGE SCALE GENOMIC DNA]</scope>
    <source>
        <strain evidence="3">Peat soil MAG SbA5</strain>
    </source>
</reference>
<dbReference type="InterPro" id="IPR036291">
    <property type="entry name" value="NAD(P)-bd_dom_sf"/>
</dbReference>
<evidence type="ECO:0000259" key="1">
    <source>
        <dbReference type="SMART" id="SM00829"/>
    </source>
</evidence>
<organism evidence="2 3">
    <name type="scientific">Candidatus Sulfuritelmatomonas gaucii</name>
    <dbReference type="NCBI Taxonomy" id="2043161"/>
    <lineage>
        <taxon>Bacteria</taxon>
        <taxon>Pseudomonadati</taxon>
        <taxon>Acidobacteriota</taxon>
        <taxon>Terriglobia</taxon>
        <taxon>Terriglobales</taxon>
        <taxon>Acidobacteriaceae</taxon>
        <taxon>Candidatus Sulfuritelmatomonas</taxon>
    </lineage>
</organism>
<dbReference type="CDD" id="cd08267">
    <property type="entry name" value="MDR1"/>
    <property type="match status" value="1"/>
</dbReference>
<dbReference type="InterPro" id="IPR020843">
    <property type="entry name" value="ER"/>
</dbReference>
<gene>
    <name evidence="2" type="ORF">SBA5_1070004</name>
</gene>
<name>A0A2N9L317_9BACT</name>
<accession>A0A2N9L317</accession>